<evidence type="ECO:0000256" key="2">
    <source>
        <dbReference type="SAM" id="Phobius"/>
    </source>
</evidence>
<comment type="caution">
    <text evidence="3">The sequence shown here is derived from an EMBL/GenBank/DDBJ whole genome shotgun (WGS) entry which is preliminary data.</text>
</comment>
<dbReference type="EMBL" id="BAABFL010000476">
    <property type="protein sequence ID" value="GAA4652501.1"/>
    <property type="molecule type" value="Genomic_DNA"/>
</dbReference>
<proteinExistence type="predicted"/>
<feature type="transmembrane region" description="Helical" evidence="2">
    <location>
        <begin position="17"/>
        <end position="38"/>
    </location>
</feature>
<name>A0ABP8V9X0_9GAMM</name>
<comment type="subcellular location">
    <subcellularLocation>
        <location evidence="1">Cell inner membrane</location>
        <topology evidence="1">Multi-pass membrane protein</topology>
    </subcellularLocation>
</comment>
<evidence type="ECO:0000313" key="3">
    <source>
        <dbReference type="EMBL" id="GAA4652501.1"/>
    </source>
</evidence>
<accession>A0ABP8V9X0</accession>
<reference evidence="4" key="1">
    <citation type="journal article" date="2019" name="Int. J. Syst. Evol. Microbiol.">
        <title>The Global Catalogue of Microorganisms (GCM) 10K type strain sequencing project: providing services to taxonomists for standard genome sequencing and annotation.</title>
        <authorList>
            <consortium name="The Broad Institute Genomics Platform"/>
            <consortium name="The Broad Institute Genome Sequencing Center for Infectious Disease"/>
            <person name="Wu L."/>
            <person name="Ma J."/>
        </authorList>
    </citation>
    <scope>NUCLEOTIDE SEQUENCE [LARGE SCALE GENOMIC DNA]</scope>
    <source>
        <strain evidence="4">JCM 17805</strain>
    </source>
</reference>
<dbReference type="Proteomes" id="UP001500604">
    <property type="component" value="Unassembled WGS sequence"/>
</dbReference>
<evidence type="ECO:0000256" key="1">
    <source>
        <dbReference type="PIRNR" id="PIRNR016789"/>
    </source>
</evidence>
<keyword evidence="1" id="KW-0997">Cell inner membrane</keyword>
<keyword evidence="2" id="KW-1133">Transmembrane helix</keyword>
<keyword evidence="4" id="KW-1185">Reference proteome</keyword>
<feature type="transmembrane region" description="Helical" evidence="2">
    <location>
        <begin position="86"/>
        <end position="104"/>
    </location>
</feature>
<dbReference type="Pfam" id="PF04304">
    <property type="entry name" value="DUF454"/>
    <property type="match status" value="1"/>
</dbReference>
<dbReference type="InterPro" id="IPR007401">
    <property type="entry name" value="DUF454"/>
</dbReference>
<keyword evidence="1 2" id="KW-0472">Membrane</keyword>
<keyword evidence="2" id="KW-0812">Transmembrane</keyword>
<dbReference type="RefSeq" id="WP_345199077.1">
    <property type="nucleotide sequence ID" value="NZ_BAABFL010000476.1"/>
</dbReference>
<organism evidence="3 4">
    <name type="scientific">Kistimonas scapharcae</name>
    <dbReference type="NCBI Taxonomy" id="1036133"/>
    <lineage>
        <taxon>Bacteria</taxon>
        <taxon>Pseudomonadati</taxon>
        <taxon>Pseudomonadota</taxon>
        <taxon>Gammaproteobacteria</taxon>
        <taxon>Oceanospirillales</taxon>
        <taxon>Endozoicomonadaceae</taxon>
        <taxon>Kistimonas</taxon>
    </lineage>
</organism>
<sequence>MTTNTPDKLQKNPLIRLLLTAAGILSTALGILGIFLPVLPTTPFLLLAAACFLRSSPAFHQWLLEHPHLGRYIHYYLDGKGIPRKAKIYTLTVLWLSISVSIIMVPLWPVRLLLVVIASCVSVYIIRQKTLEPPSLPEKLS</sequence>
<dbReference type="PANTHER" id="PTHR35813">
    <property type="entry name" value="INNER MEMBRANE PROTEIN YBAN"/>
    <property type="match status" value="1"/>
</dbReference>
<keyword evidence="1" id="KW-1003">Cell membrane</keyword>
<evidence type="ECO:0000313" key="4">
    <source>
        <dbReference type="Proteomes" id="UP001500604"/>
    </source>
</evidence>
<gene>
    <name evidence="3" type="ORF">GCM10023116_47850</name>
</gene>
<dbReference type="PIRSF" id="PIRSF016789">
    <property type="entry name" value="DUF454"/>
    <property type="match status" value="1"/>
</dbReference>
<protein>
    <recommendedName>
        <fullName evidence="1">Inner membrane protein</fullName>
    </recommendedName>
</protein>
<dbReference type="PANTHER" id="PTHR35813:SF1">
    <property type="entry name" value="INNER MEMBRANE PROTEIN YBAN"/>
    <property type="match status" value="1"/>
</dbReference>